<organism evidence="2 3">
    <name type="scientific">Colletotrichum paranaense</name>
    <dbReference type="NCBI Taxonomy" id="1914294"/>
    <lineage>
        <taxon>Eukaryota</taxon>
        <taxon>Fungi</taxon>
        <taxon>Dikarya</taxon>
        <taxon>Ascomycota</taxon>
        <taxon>Pezizomycotina</taxon>
        <taxon>Sordariomycetes</taxon>
        <taxon>Hypocreomycetidae</taxon>
        <taxon>Glomerellales</taxon>
        <taxon>Glomerellaceae</taxon>
        <taxon>Colletotrichum</taxon>
        <taxon>Colletotrichum acutatum species complex</taxon>
    </lineage>
</organism>
<proteinExistence type="predicted"/>
<evidence type="ECO:0000313" key="2">
    <source>
        <dbReference type="EMBL" id="KAK1542693.1"/>
    </source>
</evidence>
<protein>
    <submittedName>
        <fullName evidence="2">Uncharacterized protein</fullName>
    </submittedName>
</protein>
<evidence type="ECO:0000313" key="3">
    <source>
        <dbReference type="Proteomes" id="UP001241169"/>
    </source>
</evidence>
<accession>A0ABQ9ST77</accession>
<dbReference type="Proteomes" id="UP001241169">
    <property type="component" value="Unassembled WGS sequence"/>
</dbReference>
<gene>
    <name evidence="2" type="ORF">CPAR01_06080</name>
</gene>
<dbReference type="RefSeq" id="XP_060351820.1">
    <property type="nucleotide sequence ID" value="XM_060490354.1"/>
</dbReference>
<comment type="caution">
    <text evidence="2">The sequence shown here is derived from an EMBL/GenBank/DDBJ whole genome shotgun (WGS) entry which is preliminary data.</text>
</comment>
<name>A0ABQ9ST77_9PEZI</name>
<reference evidence="2 3" key="1">
    <citation type="submission" date="2016-10" db="EMBL/GenBank/DDBJ databases">
        <title>The genome sequence of Colletotrichum fioriniae PJ7.</title>
        <authorList>
            <person name="Baroncelli R."/>
        </authorList>
    </citation>
    <scope>NUCLEOTIDE SEQUENCE [LARGE SCALE GENOMIC DNA]</scope>
    <source>
        <strain evidence="2 3">IMI 384185</strain>
    </source>
</reference>
<feature type="region of interest" description="Disordered" evidence="1">
    <location>
        <begin position="1"/>
        <end position="20"/>
    </location>
</feature>
<dbReference type="EMBL" id="MOPA01000004">
    <property type="protein sequence ID" value="KAK1542693.1"/>
    <property type="molecule type" value="Genomic_DNA"/>
</dbReference>
<sequence>MRPYPKEGREKTGRTDTSQIHPRRQAIAIESVKRSIFLFFISAIETATWSQSVIDGPTLLHDELRSHGWFLHDRQISSLNATTTTATDDGATWIIGWLARLISLLPRRYTATRPSLLGDTNTAGGGSGRLRSHLFKVKMEHEISIFQNFQRLAWRIMAKSNAPLDLPISAPASPVRVGRHYLLTDCRKSLNRSTGSMGYRKHVSHDLPIYDKENEEKKK</sequence>
<evidence type="ECO:0000256" key="1">
    <source>
        <dbReference type="SAM" id="MobiDB-lite"/>
    </source>
</evidence>
<keyword evidence="3" id="KW-1185">Reference proteome</keyword>
<feature type="compositionally biased region" description="Basic and acidic residues" evidence="1">
    <location>
        <begin position="1"/>
        <end position="14"/>
    </location>
</feature>
<dbReference type="GeneID" id="85374253"/>